<keyword evidence="3 5" id="KW-0479">Metal-binding</keyword>
<comment type="cofactor">
    <cofactor evidence="1 5">
        <name>heme</name>
        <dbReference type="ChEBI" id="CHEBI:30413"/>
    </cofactor>
</comment>
<dbReference type="PANTHER" id="PTHR24305">
    <property type="entry name" value="CYTOCHROME P450"/>
    <property type="match status" value="1"/>
</dbReference>
<evidence type="ECO:0000313" key="7">
    <source>
        <dbReference type="EMBL" id="KAF4313963.1"/>
    </source>
</evidence>
<keyword evidence="8" id="KW-1185">Reference proteome</keyword>
<comment type="caution">
    <text evidence="7">The sequence shown here is derived from an EMBL/GenBank/DDBJ whole genome shotgun (WGS) entry which is preliminary data.</text>
</comment>
<name>A0A8H4NB30_9PEZI</name>
<dbReference type="InterPro" id="IPR002403">
    <property type="entry name" value="Cyt_P450_E_grp-IV"/>
</dbReference>
<evidence type="ECO:0000256" key="2">
    <source>
        <dbReference type="ARBA" id="ARBA00010617"/>
    </source>
</evidence>
<gene>
    <name evidence="7" type="ORF">GTA08_BOTSDO01508</name>
</gene>
<feature type="chain" id="PRO_5034411959" evidence="6">
    <location>
        <begin position="20"/>
        <end position="555"/>
    </location>
</feature>
<accession>A0A8H4NB30</accession>
<dbReference type="EMBL" id="WWBZ02000001">
    <property type="protein sequence ID" value="KAF4313963.1"/>
    <property type="molecule type" value="Genomic_DNA"/>
</dbReference>
<dbReference type="AlphaFoldDB" id="A0A8H4NB30"/>
<evidence type="ECO:0000313" key="8">
    <source>
        <dbReference type="Proteomes" id="UP000572817"/>
    </source>
</evidence>
<keyword evidence="5" id="KW-0349">Heme</keyword>
<reference evidence="7" key="1">
    <citation type="submission" date="2020-04" db="EMBL/GenBank/DDBJ databases">
        <title>Genome Assembly and Annotation of Botryosphaeria dothidea sdau 11-99, a Latent Pathogen of Apple Fruit Ring Rot in China.</title>
        <authorList>
            <person name="Yu C."/>
            <person name="Diao Y."/>
            <person name="Lu Q."/>
            <person name="Zhao J."/>
            <person name="Cui S."/>
            <person name="Peng C."/>
            <person name="He B."/>
            <person name="Liu H."/>
        </authorList>
    </citation>
    <scope>NUCLEOTIDE SEQUENCE [LARGE SCALE GENOMIC DNA]</scope>
    <source>
        <strain evidence="7">Sdau11-99</strain>
    </source>
</reference>
<dbReference type="GO" id="GO:0004497">
    <property type="term" value="F:monooxygenase activity"/>
    <property type="evidence" value="ECO:0007669"/>
    <property type="project" value="InterPro"/>
</dbReference>
<evidence type="ECO:0000256" key="3">
    <source>
        <dbReference type="ARBA" id="ARBA00022723"/>
    </source>
</evidence>
<dbReference type="GO" id="GO:0020037">
    <property type="term" value="F:heme binding"/>
    <property type="evidence" value="ECO:0007669"/>
    <property type="project" value="InterPro"/>
</dbReference>
<feature type="signal peptide" evidence="6">
    <location>
        <begin position="1"/>
        <end position="19"/>
    </location>
</feature>
<dbReference type="Pfam" id="PF00067">
    <property type="entry name" value="p450"/>
    <property type="match status" value="1"/>
</dbReference>
<protein>
    <submittedName>
        <fullName evidence="7">Cytochrome p450 protein</fullName>
    </submittedName>
</protein>
<evidence type="ECO:0000256" key="1">
    <source>
        <dbReference type="ARBA" id="ARBA00001971"/>
    </source>
</evidence>
<proteinExistence type="inferred from homology"/>
<dbReference type="InterPro" id="IPR050121">
    <property type="entry name" value="Cytochrome_P450_monoxygenase"/>
</dbReference>
<evidence type="ECO:0000256" key="5">
    <source>
        <dbReference type="PIRSR" id="PIRSR602403-1"/>
    </source>
</evidence>
<comment type="similarity">
    <text evidence="2">Belongs to the cytochrome P450 family.</text>
</comment>
<dbReference type="Proteomes" id="UP000572817">
    <property type="component" value="Unassembled WGS sequence"/>
</dbReference>
<dbReference type="SUPFAM" id="SSF48264">
    <property type="entry name" value="Cytochrome P450"/>
    <property type="match status" value="1"/>
</dbReference>
<evidence type="ECO:0000256" key="4">
    <source>
        <dbReference type="ARBA" id="ARBA00023004"/>
    </source>
</evidence>
<dbReference type="InterPro" id="IPR001128">
    <property type="entry name" value="Cyt_P450"/>
</dbReference>
<dbReference type="PRINTS" id="PR00385">
    <property type="entry name" value="P450"/>
</dbReference>
<evidence type="ECO:0000256" key="6">
    <source>
        <dbReference type="SAM" id="SignalP"/>
    </source>
</evidence>
<dbReference type="GO" id="GO:0016705">
    <property type="term" value="F:oxidoreductase activity, acting on paired donors, with incorporation or reduction of molecular oxygen"/>
    <property type="evidence" value="ECO:0007669"/>
    <property type="project" value="InterPro"/>
</dbReference>
<dbReference type="CDD" id="cd11069">
    <property type="entry name" value="CYP_FUM15-like"/>
    <property type="match status" value="1"/>
</dbReference>
<dbReference type="OrthoDB" id="3918050at2759"/>
<dbReference type="GO" id="GO:0005506">
    <property type="term" value="F:iron ion binding"/>
    <property type="evidence" value="ECO:0007669"/>
    <property type="project" value="InterPro"/>
</dbReference>
<dbReference type="PANTHER" id="PTHR24305:SF166">
    <property type="entry name" value="CYTOCHROME P450 12A4, MITOCHONDRIAL-RELATED"/>
    <property type="match status" value="1"/>
</dbReference>
<organism evidence="7 8">
    <name type="scientific">Botryosphaeria dothidea</name>
    <dbReference type="NCBI Taxonomy" id="55169"/>
    <lineage>
        <taxon>Eukaryota</taxon>
        <taxon>Fungi</taxon>
        <taxon>Dikarya</taxon>
        <taxon>Ascomycota</taxon>
        <taxon>Pezizomycotina</taxon>
        <taxon>Dothideomycetes</taxon>
        <taxon>Dothideomycetes incertae sedis</taxon>
        <taxon>Botryosphaeriales</taxon>
        <taxon>Botryosphaeriaceae</taxon>
        <taxon>Botryosphaeria</taxon>
    </lineage>
</organism>
<sequence>MQPFLEFLLFFSKIAVASASIWWCSTRFFWHHLPQDVQAHIGAISVVLSFLGLYLDDAYIHTYFRSPLRHVPTMKVLSSMKLVTETPRGETVLRWMQDHPQTDLLRLRTTLGFGFAMLYPLSPTALRDVMSTNTYDFVKPWGLRAFLARIIGFGLITSEGNPHKHQRKALTPAFNIKNIRALYPAMWEQAGILVDQMLKQSQQIGQIEVGGWASRLALDVIGTAALSHNFNSLVTSEHQIAKSFLSILDPEPHMVVFFGLNLILPTWIAGLFPTQANKIVERESTYLRNVCEEILDDKQAKLEGAKRTESKVEESDILGNIIAGNEFSRQEIVDQMLTFIAAGHETTASSMSWAFHLLTLPEYKHYQKILREEVRSAIPSLGGQGKLTIEDAPLHNVIESLPYLNGVCEEVLRLFPAVPTTLREAIRDTSIAGAAVPKGTWIVLSPWSINRNPHFWGADAHKFRPERWMDQLPDGTKRPNKNGGAQSNYCEITFLHGQRACIGRDFAKAELRCVLAAIFGRCEAQRLKGDDGRVTVSGAVTIKPREGMHVSLIPV</sequence>
<dbReference type="Gene3D" id="1.10.630.10">
    <property type="entry name" value="Cytochrome P450"/>
    <property type="match status" value="1"/>
</dbReference>
<feature type="binding site" description="axial binding residue" evidence="5">
    <location>
        <position position="501"/>
    </location>
    <ligand>
        <name>heme</name>
        <dbReference type="ChEBI" id="CHEBI:30413"/>
    </ligand>
    <ligandPart>
        <name>Fe</name>
        <dbReference type="ChEBI" id="CHEBI:18248"/>
    </ligandPart>
</feature>
<dbReference type="InterPro" id="IPR036396">
    <property type="entry name" value="Cyt_P450_sf"/>
</dbReference>
<keyword evidence="6" id="KW-0732">Signal</keyword>
<keyword evidence="4 5" id="KW-0408">Iron</keyword>
<dbReference type="PRINTS" id="PR00465">
    <property type="entry name" value="EP450IV"/>
</dbReference>